<dbReference type="Pfam" id="PF00625">
    <property type="entry name" value="Guanylate_kin"/>
    <property type="match status" value="1"/>
</dbReference>
<dbReference type="InterPro" id="IPR020590">
    <property type="entry name" value="Guanylate_kinase_CS"/>
</dbReference>
<feature type="binding site" evidence="13">
    <location>
        <begin position="14"/>
        <end position="21"/>
    </location>
    <ligand>
        <name>ATP</name>
        <dbReference type="ChEBI" id="CHEBI:30616"/>
    </ligand>
</feature>
<dbReference type="CDD" id="cd00071">
    <property type="entry name" value="GMPK"/>
    <property type="match status" value="1"/>
</dbReference>
<evidence type="ECO:0000256" key="1">
    <source>
        <dbReference type="ARBA" id="ARBA00003531"/>
    </source>
</evidence>
<dbReference type="KEGG" id="rul:UC8_04750"/>
<evidence type="ECO:0000256" key="5">
    <source>
        <dbReference type="ARBA" id="ARBA00016296"/>
    </source>
</evidence>
<keyword evidence="10 13" id="KW-0067">ATP-binding</keyword>
<dbReference type="PANTHER" id="PTHR23117">
    <property type="entry name" value="GUANYLATE KINASE-RELATED"/>
    <property type="match status" value="1"/>
</dbReference>
<evidence type="ECO:0000259" key="14">
    <source>
        <dbReference type="PROSITE" id="PS50052"/>
    </source>
</evidence>
<dbReference type="InterPro" id="IPR008144">
    <property type="entry name" value="Guanylate_kin-like_dom"/>
</dbReference>
<dbReference type="OrthoDB" id="9808150at2"/>
<evidence type="ECO:0000256" key="3">
    <source>
        <dbReference type="ARBA" id="ARBA00005790"/>
    </source>
</evidence>
<dbReference type="EC" id="2.7.4.8" evidence="4 13"/>
<evidence type="ECO:0000256" key="2">
    <source>
        <dbReference type="ARBA" id="ARBA00004496"/>
    </source>
</evidence>
<dbReference type="InterPro" id="IPR008145">
    <property type="entry name" value="GK/Ca_channel_bsu"/>
</dbReference>
<dbReference type="InterPro" id="IPR017665">
    <property type="entry name" value="Guanylate_kinase"/>
</dbReference>
<keyword evidence="9 13" id="KW-0418">Kinase</keyword>
<dbReference type="PROSITE" id="PS00856">
    <property type="entry name" value="GUANYLATE_KINASE_1"/>
    <property type="match status" value="1"/>
</dbReference>
<evidence type="ECO:0000256" key="4">
    <source>
        <dbReference type="ARBA" id="ARBA00012961"/>
    </source>
</evidence>
<evidence type="ECO:0000256" key="10">
    <source>
        <dbReference type="ARBA" id="ARBA00022840"/>
    </source>
</evidence>
<name>A0A5B9QHH0_9BACT</name>
<dbReference type="EMBL" id="CP042914">
    <property type="protein sequence ID" value="QEG38518.1"/>
    <property type="molecule type" value="Genomic_DNA"/>
</dbReference>
<comment type="similarity">
    <text evidence="3 13">Belongs to the guanylate kinase family.</text>
</comment>
<evidence type="ECO:0000313" key="15">
    <source>
        <dbReference type="EMBL" id="QEG38518.1"/>
    </source>
</evidence>
<protein>
    <recommendedName>
        <fullName evidence="5 13">Guanylate kinase</fullName>
        <ecNumber evidence="4 13">2.7.4.8</ecNumber>
    </recommendedName>
    <alternativeName>
        <fullName evidence="11 13">GMP kinase</fullName>
    </alternativeName>
</protein>
<accession>A0A5B9QHH0</accession>
<dbReference type="GO" id="GO:0004385">
    <property type="term" value="F:GMP kinase activity"/>
    <property type="evidence" value="ECO:0007669"/>
    <property type="project" value="UniProtKB-UniRule"/>
</dbReference>
<keyword evidence="6 13" id="KW-0963">Cytoplasm</keyword>
<dbReference type="AlphaFoldDB" id="A0A5B9QHH0"/>
<dbReference type="HAMAP" id="MF_00328">
    <property type="entry name" value="Guanylate_kinase"/>
    <property type="match status" value="1"/>
</dbReference>
<evidence type="ECO:0000313" key="16">
    <source>
        <dbReference type="Proteomes" id="UP000325286"/>
    </source>
</evidence>
<dbReference type="SUPFAM" id="SSF52540">
    <property type="entry name" value="P-loop containing nucleoside triphosphate hydrolases"/>
    <property type="match status" value="1"/>
</dbReference>
<feature type="domain" description="Guanylate kinase-like" evidence="14">
    <location>
        <begin position="7"/>
        <end position="188"/>
    </location>
</feature>
<comment type="function">
    <text evidence="1 13">Essential for recycling GMP and indirectly, cGMP.</text>
</comment>
<sequence length="193" mass="21466">MNSSPAGRLIIISGPSGAGKSTVLSQLLQNCPLPLQMSVSATTRAPRPGEIDGQDYFFLSHERFAELREAGEFLECKEVFGLGYWYGTLRDPVATGVNAGKWVILEIDVEGALDVMESDLNPITLFLHPGGMDELERRLRDRNTETDAQIAARLATAETEFQSISRYQYPIINDHVDRAVDEICSILLQYRDC</sequence>
<dbReference type="FunFam" id="3.30.63.10:FF:000005">
    <property type="entry name" value="Guanylate kinase"/>
    <property type="match status" value="1"/>
</dbReference>
<keyword evidence="8 13" id="KW-0547">Nucleotide-binding</keyword>
<dbReference type="SMART" id="SM00072">
    <property type="entry name" value="GuKc"/>
    <property type="match status" value="1"/>
</dbReference>
<evidence type="ECO:0000256" key="13">
    <source>
        <dbReference type="HAMAP-Rule" id="MF_00328"/>
    </source>
</evidence>
<evidence type="ECO:0000256" key="12">
    <source>
        <dbReference type="ARBA" id="ARBA00048594"/>
    </source>
</evidence>
<organism evidence="15 16">
    <name type="scientific">Roseimaritima ulvae</name>
    <dbReference type="NCBI Taxonomy" id="980254"/>
    <lineage>
        <taxon>Bacteria</taxon>
        <taxon>Pseudomonadati</taxon>
        <taxon>Planctomycetota</taxon>
        <taxon>Planctomycetia</taxon>
        <taxon>Pirellulales</taxon>
        <taxon>Pirellulaceae</taxon>
        <taxon>Roseimaritima</taxon>
    </lineage>
</organism>
<proteinExistence type="inferred from homology"/>
<dbReference type="Proteomes" id="UP000325286">
    <property type="component" value="Chromosome"/>
</dbReference>
<dbReference type="Gene3D" id="3.40.50.300">
    <property type="entry name" value="P-loop containing nucleotide triphosphate hydrolases"/>
    <property type="match status" value="1"/>
</dbReference>
<gene>
    <name evidence="13 15" type="primary">gmk</name>
    <name evidence="15" type="ORF">UC8_04750</name>
</gene>
<evidence type="ECO:0000256" key="9">
    <source>
        <dbReference type="ARBA" id="ARBA00022777"/>
    </source>
</evidence>
<reference evidence="15 16" key="1">
    <citation type="submission" date="2019-08" db="EMBL/GenBank/DDBJ databases">
        <title>Deep-cultivation of Planctomycetes and their phenomic and genomic characterization uncovers novel biology.</title>
        <authorList>
            <person name="Wiegand S."/>
            <person name="Jogler M."/>
            <person name="Boedeker C."/>
            <person name="Pinto D."/>
            <person name="Vollmers J."/>
            <person name="Rivas-Marin E."/>
            <person name="Kohn T."/>
            <person name="Peeters S.H."/>
            <person name="Heuer A."/>
            <person name="Rast P."/>
            <person name="Oberbeckmann S."/>
            <person name="Bunk B."/>
            <person name="Jeske O."/>
            <person name="Meyerdierks A."/>
            <person name="Storesund J.E."/>
            <person name="Kallscheuer N."/>
            <person name="Luecker S."/>
            <person name="Lage O.M."/>
            <person name="Pohl T."/>
            <person name="Merkel B.J."/>
            <person name="Hornburger P."/>
            <person name="Mueller R.-W."/>
            <person name="Bruemmer F."/>
            <person name="Labrenz M."/>
            <person name="Spormann A.M."/>
            <person name="Op den Camp H."/>
            <person name="Overmann J."/>
            <person name="Amann R."/>
            <person name="Jetten M.S.M."/>
            <person name="Mascher T."/>
            <person name="Medema M.H."/>
            <person name="Devos D.P."/>
            <person name="Kaster A.-K."/>
            <person name="Ovreas L."/>
            <person name="Rohde M."/>
            <person name="Galperin M.Y."/>
            <person name="Jogler C."/>
        </authorList>
    </citation>
    <scope>NUCLEOTIDE SEQUENCE [LARGE SCALE GENOMIC DNA]</scope>
    <source>
        <strain evidence="15 16">UC8</strain>
    </source>
</reference>
<evidence type="ECO:0000256" key="7">
    <source>
        <dbReference type="ARBA" id="ARBA00022679"/>
    </source>
</evidence>
<comment type="catalytic activity">
    <reaction evidence="12 13">
        <text>GMP + ATP = GDP + ADP</text>
        <dbReference type="Rhea" id="RHEA:20780"/>
        <dbReference type="ChEBI" id="CHEBI:30616"/>
        <dbReference type="ChEBI" id="CHEBI:58115"/>
        <dbReference type="ChEBI" id="CHEBI:58189"/>
        <dbReference type="ChEBI" id="CHEBI:456216"/>
        <dbReference type="EC" id="2.7.4.8"/>
    </reaction>
</comment>
<dbReference type="PANTHER" id="PTHR23117:SF13">
    <property type="entry name" value="GUANYLATE KINASE"/>
    <property type="match status" value="1"/>
</dbReference>
<comment type="subcellular location">
    <subcellularLocation>
        <location evidence="2 13">Cytoplasm</location>
    </subcellularLocation>
</comment>
<dbReference type="RefSeq" id="WP_148080053.1">
    <property type="nucleotide sequence ID" value="NZ_CP042914.1"/>
</dbReference>
<keyword evidence="7 13" id="KW-0808">Transferase</keyword>
<keyword evidence="16" id="KW-1185">Reference proteome</keyword>
<evidence type="ECO:0000256" key="8">
    <source>
        <dbReference type="ARBA" id="ARBA00022741"/>
    </source>
</evidence>
<dbReference type="GO" id="GO:0005524">
    <property type="term" value="F:ATP binding"/>
    <property type="evidence" value="ECO:0007669"/>
    <property type="project" value="UniProtKB-UniRule"/>
</dbReference>
<dbReference type="PROSITE" id="PS50052">
    <property type="entry name" value="GUANYLATE_KINASE_2"/>
    <property type="match status" value="1"/>
</dbReference>
<evidence type="ECO:0000256" key="6">
    <source>
        <dbReference type="ARBA" id="ARBA00022490"/>
    </source>
</evidence>
<evidence type="ECO:0000256" key="11">
    <source>
        <dbReference type="ARBA" id="ARBA00030128"/>
    </source>
</evidence>
<dbReference type="Gene3D" id="3.30.63.10">
    <property type="entry name" value="Guanylate Kinase phosphate binding domain"/>
    <property type="match status" value="1"/>
</dbReference>
<dbReference type="GO" id="GO:0005829">
    <property type="term" value="C:cytosol"/>
    <property type="evidence" value="ECO:0007669"/>
    <property type="project" value="TreeGrafter"/>
</dbReference>
<dbReference type="NCBIfam" id="TIGR03263">
    <property type="entry name" value="guanyl_kin"/>
    <property type="match status" value="1"/>
</dbReference>
<dbReference type="InterPro" id="IPR027417">
    <property type="entry name" value="P-loop_NTPase"/>
</dbReference>